<accession>A0A180GWV8</accession>
<feature type="compositionally biased region" description="Basic and acidic residues" evidence="1">
    <location>
        <begin position="284"/>
        <end position="293"/>
    </location>
</feature>
<reference evidence="2" key="2">
    <citation type="submission" date="2016-05" db="EMBL/GenBank/DDBJ databases">
        <title>Comparative analysis highlights variable genome content of wheat rusts and divergence of the mating loci.</title>
        <authorList>
            <person name="Cuomo C.A."/>
            <person name="Bakkeren G."/>
            <person name="Szabo L."/>
            <person name="Khalil H."/>
            <person name="Joly D."/>
            <person name="Goldberg J."/>
            <person name="Young S."/>
            <person name="Zeng Q."/>
            <person name="Fellers J."/>
        </authorList>
    </citation>
    <scope>NUCLEOTIDE SEQUENCE [LARGE SCALE GENOMIC DNA]</scope>
    <source>
        <strain evidence="2">1-1 BBBD Race 1</strain>
    </source>
</reference>
<protein>
    <submittedName>
        <fullName evidence="2 3">Uncharacterized protein</fullName>
    </submittedName>
</protein>
<gene>
    <name evidence="2" type="ORF">PTTG_05904</name>
</gene>
<dbReference type="EMBL" id="ADAS02000014">
    <property type="protein sequence ID" value="OAV97275.1"/>
    <property type="molecule type" value="Genomic_DNA"/>
</dbReference>
<reference evidence="2" key="1">
    <citation type="submission" date="2009-11" db="EMBL/GenBank/DDBJ databases">
        <authorList>
            <consortium name="The Broad Institute Genome Sequencing Platform"/>
            <person name="Ward D."/>
            <person name="Feldgarden M."/>
            <person name="Earl A."/>
            <person name="Young S.K."/>
            <person name="Zeng Q."/>
            <person name="Koehrsen M."/>
            <person name="Alvarado L."/>
            <person name="Berlin A."/>
            <person name="Bochicchio J."/>
            <person name="Borenstein D."/>
            <person name="Chapman S.B."/>
            <person name="Chen Z."/>
            <person name="Engels R."/>
            <person name="Freedman E."/>
            <person name="Gellesch M."/>
            <person name="Goldberg J."/>
            <person name="Griggs A."/>
            <person name="Gujja S."/>
            <person name="Heilman E."/>
            <person name="Heiman D."/>
            <person name="Hepburn T."/>
            <person name="Howarth C."/>
            <person name="Jen D."/>
            <person name="Larson L."/>
            <person name="Lewis B."/>
            <person name="Mehta T."/>
            <person name="Park D."/>
            <person name="Pearson M."/>
            <person name="Roberts A."/>
            <person name="Saif S."/>
            <person name="Shea T."/>
            <person name="Shenoy N."/>
            <person name="Sisk P."/>
            <person name="Stolte C."/>
            <person name="Sykes S."/>
            <person name="Thomson T."/>
            <person name="Walk T."/>
            <person name="White J."/>
            <person name="Yandava C."/>
            <person name="Izard J."/>
            <person name="Baranova O.V."/>
            <person name="Blanton J.M."/>
            <person name="Tanner A.C."/>
            <person name="Dewhirst F.E."/>
            <person name="Haas B."/>
            <person name="Nusbaum C."/>
            <person name="Birren B."/>
        </authorList>
    </citation>
    <scope>NUCLEOTIDE SEQUENCE [LARGE SCALE GENOMIC DNA]</scope>
    <source>
        <strain evidence="2">1-1 BBBD Race 1</strain>
    </source>
</reference>
<organism evidence="2">
    <name type="scientific">Puccinia triticina (isolate 1-1 / race 1 (BBBD))</name>
    <name type="common">Brown leaf rust fungus</name>
    <dbReference type="NCBI Taxonomy" id="630390"/>
    <lineage>
        <taxon>Eukaryota</taxon>
        <taxon>Fungi</taxon>
        <taxon>Dikarya</taxon>
        <taxon>Basidiomycota</taxon>
        <taxon>Pucciniomycotina</taxon>
        <taxon>Pucciniomycetes</taxon>
        <taxon>Pucciniales</taxon>
        <taxon>Pucciniaceae</taxon>
        <taxon>Puccinia</taxon>
    </lineage>
</organism>
<dbReference type="VEuPathDB" id="FungiDB:PTTG_05904"/>
<feature type="compositionally biased region" description="Basic and acidic residues" evidence="1">
    <location>
        <begin position="307"/>
        <end position="319"/>
    </location>
</feature>
<dbReference type="Proteomes" id="UP000005240">
    <property type="component" value="Unassembled WGS sequence"/>
</dbReference>
<sequence length="352" mass="38348">MAERAMKAEEDGDMAMANRLYNIGAGLGRAVLRANPATAVPSGAGTANSPLIIEGLRVTVPITGNNQITKEIKVVQPLDKTKPSETASGTGGLICDNSAVPTSVNDKAIMHWSEKKPKAEAAGTDVFCYLGYPYPSEYCQTYNKWSVNHQGFYAALRKIPTTAHTTFAGWLVMHKKHCDTIIIRDGYMTGLRYDIQIRANAFAHRVTLGDGRRSVANISVYREDVVRKAYGKATKLDKVNFPNKLYSAGGRRYGWDTATASQKLKATTEVTLFPYTSANPRAVKPKESSKDSNEGLLQTKQGGMRKAAREARSKTREVTKVTGTTPGTVTEREAKTAVGTEAEEGTFSRQTI</sequence>
<evidence type="ECO:0000313" key="4">
    <source>
        <dbReference type="Proteomes" id="UP000005240"/>
    </source>
</evidence>
<keyword evidence="4" id="KW-1185">Reference proteome</keyword>
<evidence type="ECO:0000256" key="1">
    <source>
        <dbReference type="SAM" id="MobiDB-lite"/>
    </source>
</evidence>
<evidence type="ECO:0000313" key="2">
    <source>
        <dbReference type="EMBL" id="OAV97275.1"/>
    </source>
</evidence>
<name>A0A180GWV8_PUCT1</name>
<proteinExistence type="predicted"/>
<feature type="region of interest" description="Disordered" evidence="1">
    <location>
        <begin position="279"/>
        <end position="352"/>
    </location>
</feature>
<dbReference type="EnsemblFungi" id="PTTG_05904-t43_2">
    <property type="protein sequence ID" value="PTTG_05904-t43_2-p1"/>
    <property type="gene ID" value="PTTG_05904"/>
</dbReference>
<reference evidence="3 4" key="3">
    <citation type="journal article" date="2017" name="G3 (Bethesda)">
        <title>Comparative analysis highlights variable genome content of wheat rusts and divergence of the mating loci.</title>
        <authorList>
            <person name="Cuomo C.A."/>
            <person name="Bakkeren G."/>
            <person name="Khalil H.B."/>
            <person name="Panwar V."/>
            <person name="Joly D."/>
            <person name="Linning R."/>
            <person name="Sakthikumar S."/>
            <person name="Song X."/>
            <person name="Adiconis X."/>
            <person name="Fan L."/>
            <person name="Goldberg J.M."/>
            <person name="Levin J.Z."/>
            <person name="Young S."/>
            <person name="Zeng Q."/>
            <person name="Anikster Y."/>
            <person name="Bruce M."/>
            <person name="Wang M."/>
            <person name="Yin C."/>
            <person name="McCallum B."/>
            <person name="Szabo L.J."/>
            <person name="Hulbert S."/>
            <person name="Chen X."/>
            <person name="Fellers J.P."/>
        </authorList>
    </citation>
    <scope>NUCLEOTIDE SEQUENCE</scope>
    <source>
        <strain evidence="3">isolate 1-1 / race 1 (BBBD)</strain>
        <strain evidence="4">Isolate 1-1 / race 1 (BBBD)</strain>
    </source>
</reference>
<feature type="compositionally biased region" description="Low complexity" evidence="1">
    <location>
        <begin position="320"/>
        <end position="329"/>
    </location>
</feature>
<reference evidence="3" key="4">
    <citation type="submission" date="2025-05" db="UniProtKB">
        <authorList>
            <consortium name="EnsemblFungi"/>
        </authorList>
    </citation>
    <scope>IDENTIFICATION</scope>
    <source>
        <strain evidence="3">isolate 1-1 / race 1 (BBBD)</strain>
    </source>
</reference>
<dbReference type="AlphaFoldDB" id="A0A180GWV8"/>
<evidence type="ECO:0000313" key="3">
    <source>
        <dbReference type="EnsemblFungi" id="PTTG_05904-t43_2-p1"/>
    </source>
</evidence>